<evidence type="ECO:0000256" key="1">
    <source>
        <dbReference type="SAM" id="MobiDB-lite"/>
    </source>
</evidence>
<name>A0ABR3EI67_9AGAR</name>
<feature type="compositionally biased region" description="Low complexity" evidence="1">
    <location>
        <begin position="132"/>
        <end position="141"/>
    </location>
</feature>
<feature type="non-terminal residue" evidence="2">
    <location>
        <position position="1"/>
    </location>
</feature>
<sequence>YSPFALFVPSPVYYIRPFNDFDRQKVLQVGSFADSRLTNDVASPNFPIIYRGQAGSDAKFAAIRAASISCFDTTTPFENLHLPGAYQSSYSLGSGGIISPSTSQASSLALKRAHPGSDSLDPDPKKQKKGKGIQSGSQQMN</sequence>
<keyword evidence="3" id="KW-1185">Reference proteome</keyword>
<comment type="caution">
    <text evidence="2">The sequence shown here is derived from an EMBL/GenBank/DDBJ whole genome shotgun (WGS) entry which is preliminary data.</text>
</comment>
<proteinExistence type="predicted"/>
<feature type="non-terminal residue" evidence="2">
    <location>
        <position position="141"/>
    </location>
</feature>
<dbReference type="Proteomes" id="UP001465976">
    <property type="component" value="Unassembled WGS sequence"/>
</dbReference>
<dbReference type="EMBL" id="JBAHYK010005148">
    <property type="protein sequence ID" value="KAL0562581.1"/>
    <property type="molecule type" value="Genomic_DNA"/>
</dbReference>
<reference evidence="2 3" key="1">
    <citation type="submission" date="2024-02" db="EMBL/GenBank/DDBJ databases">
        <title>A draft genome for the cacao thread blight pathogen Marasmius crinis-equi.</title>
        <authorList>
            <person name="Cohen S.P."/>
            <person name="Baruah I.K."/>
            <person name="Amoako-Attah I."/>
            <person name="Bukari Y."/>
            <person name="Meinhardt L.W."/>
            <person name="Bailey B.A."/>
        </authorList>
    </citation>
    <scope>NUCLEOTIDE SEQUENCE [LARGE SCALE GENOMIC DNA]</scope>
    <source>
        <strain evidence="2 3">GH-76</strain>
    </source>
</reference>
<evidence type="ECO:0000313" key="3">
    <source>
        <dbReference type="Proteomes" id="UP001465976"/>
    </source>
</evidence>
<evidence type="ECO:0000313" key="2">
    <source>
        <dbReference type="EMBL" id="KAL0562581.1"/>
    </source>
</evidence>
<gene>
    <name evidence="2" type="ORF">V5O48_019505</name>
</gene>
<accession>A0ABR3EI67</accession>
<organism evidence="2 3">
    <name type="scientific">Marasmius crinis-equi</name>
    <dbReference type="NCBI Taxonomy" id="585013"/>
    <lineage>
        <taxon>Eukaryota</taxon>
        <taxon>Fungi</taxon>
        <taxon>Dikarya</taxon>
        <taxon>Basidiomycota</taxon>
        <taxon>Agaricomycotina</taxon>
        <taxon>Agaricomycetes</taxon>
        <taxon>Agaricomycetidae</taxon>
        <taxon>Agaricales</taxon>
        <taxon>Marasmiineae</taxon>
        <taxon>Marasmiaceae</taxon>
        <taxon>Marasmius</taxon>
    </lineage>
</organism>
<feature type="region of interest" description="Disordered" evidence="1">
    <location>
        <begin position="101"/>
        <end position="141"/>
    </location>
</feature>
<protein>
    <submittedName>
        <fullName evidence="2">Uncharacterized protein</fullName>
    </submittedName>
</protein>